<dbReference type="EMBL" id="KP795564">
    <property type="protein sequence ID" value="AKN38117.1"/>
    <property type="molecule type" value="Genomic_DNA"/>
</dbReference>
<accession>A0A0H3ZUE4</accession>
<reference evidence="1" key="1">
    <citation type="journal article" date="2015" name="MBio">
        <title>Eco-Evolutionary Dynamics of Episomes among Ecologically Cohesive Bacterial Populations.</title>
        <authorList>
            <person name="Xue H."/>
            <person name="Cordero O.X."/>
            <person name="Camas F.M."/>
            <person name="Trimble W."/>
            <person name="Meyer F."/>
            <person name="Guglielmini J."/>
            <person name="Rocha E.P."/>
            <person name="Polz M.F."/>
        </authorList>
    </citation>
    <scope>NUCLEOTIDE SEQUENCE</scope>
    <source>
        <strain evidence="1">1F_260</strain>
    </source>
</reference>
<protein>
    <submittedName>
        <fullName evidence="1">Uncharacterized protein</fullName>
    </submittedName>
</protein>
<sequence>MSHLVQDLIRASKQSKSVHLGPLTGAEFKLLMAELALVRKGAN</sequence>
<evidence type="ECO:0000313" key="1">
    <source>
        <dbReference type="EMBL" id="AKN38117.1"/>
    </source>
</evidence>
<dbReference type="AlphaFoldDB" id="A0A0H3ZUE4"/>
<organism evidence="1">
    <name type="scientific">Enterovibrio norvegicus</name>
    <dbReference type="NCBI Taxonomy" id="188144"/>
    <lineage>
        <taxon>Bacteria</taxon>
        <taxon>Pseudomonadati</taxon>
        <taxon>Pseudomonadota</taxon>
        <taxon>Gammaproteobacteria</taxon>
        <taxon>Vibrionales</taxon>
        <taxon>Vibrionaceae</taxon>
        <taxon>Enterovibrio</taxon>
    </lineage>
</organism>
<name>A0A0H3ZUE4_9GAMM</name>
<proteinExistence type="predicted"/>